<reference evidence="2 3" key="1">
    <citation type="submission" date="2016-10" db="EMBL/GenBank/DDBJ databases">
        <authorList>
            <person name="de Groot N.N."/>
        </authorList>
    </citation>
    <scope>NUCLEOTIDE SEQUENCE [LARGE SCALE GENOMIC DNA]</scope>
    <source>
        <strain evidence="2 3">DSM 25383</strain>
    </source>
</reference>
<accession>A0A1H4DSB0</accession>
<dbReference type="EMBL" id="FNRI01000006">
    <property type="protein sequence ID" value="SEA75663.1"/>
    <property type="molecule type" value="Genomic_DNA"/>
</dbReference>
<dbReference type="Pfam" id="PF13088">
    <property type="entry name" value="BNR_2"/>
    <property type="match status" value="1"/>
</dbReference>
<protein>
    <submittedName>
        <fullName evidence="2">BNR repeat-like domain-containing protein</fullName>
    </submittedName>
</protein>
<evidence type="ECO:0000313" key="3">
    <source>
        <dbReference type="Proteomes" id="UP000183253"/>
    </source>
</evidence>
<evidence type="ECO:0000259" key="1">
    <source>
        <dbReference type="Pfam" id="PF13088"/>
    </source>
</evidence>
<dbReference type="SUPFAM" id="SSF49344">
    <property type="entry name" value="CBD9-like"/>
    <property type="match status" value="1"/>
</dbReference>
<proteinExistence type="predicted"/>
<sequence length="578" mass="63874">MFNRGGRQARPPLYPSDPMNPRILSLLAACILTIGPAAAPAEERPVRLHTLDEMNTAAAPLNSHAGAERYSVLESVRAYRQLLPAEKLKTDRTAIYPRIKRMADGRYILFVQGGQIASRIYYCTSDDLLHWSDTQILFEPYAVTTSEGSDTRCFSTVDAVVLADGDLLAACSFRAAKGYKHNVGCGIMLRRSRDNGATWSDEEIIFEGTNWEPYLLQLPDGRIQCYFTDCLPATRNSGTSVITSTDNGRTWHGHMRVCRQYKYDDKGVRIFTDQMPCFRLLNDGETLFGFLEARLEPDGPQGSSIYTMSTVRNRGFDWQPLGENTAGPADRETNLFKGCAGYVSTFPSGEIVVSCNIDRLFSLKIGDSRGRVFNGRSWDEDWYRPFDGKGFWGSLEPMDAHRVIGTMHCDEGIQIGVFYLNHRIDAPKARIRPDGDGREWRSDQALFIGSDSPTETIFRACHDDKRLYLLAEQLDPASTGGAEIRLSVECGGRRVDLTIAPEGSVASPIPGVRGASRAGLTPAGVPGRATEIAVPLAALQARPGDTLRFNATVRSGAVEDGFTAATDDPETWMRIELK</sequence>
<name>A0A1H4DSB0_9BACT</name>
<dbReference type="InterPro" id="IPR011040">
    <property type="entry name" value="Sialidase"/>
</dbReference>
<dbReference type="InterPro" id="IPR036278">
    <property type="entry name" value="Sialidase_sf"/>
</dbReference>
<dbReference type="Gene3D" id="2.120.10.10">
    <property type="match status" value="1"/>
</dbReference>
<dbReference type="SUPFAM" id="SSF50939">
    <property type="entry name" value="Sialidases"/>
    <property type="match status" value="1"/>
</dbReference>
<dbReference type="STRING" id="1033731.SAMN05444145_10619"/>
<dbReference type="CDD" id="cd15482">
    <property type="entry name" value="Sialidase_non-viral"/>
    <property type="match status" value="1"/>
</dbReference>
<gene>
    <name evidence="2" type="ORF">SAMN05444145_10619</name>
</gene>
<organism evidence="2 3">
    <name type="scientific">Alistipes timonensis JC136</name>
    <dbReference type="NCBI Taxonomy" id="1033731"/>
    <lineage>
        <taxon>Bacteria</taxon>
        <taxon>Pseudomonadati</taxon>
        <taxon>Bacteroidota</taxon>
        <taxon>Bacteroidia</taxon>
        <taxon>Bacteroidales</taxon>
        <taxon>Rikenellaceae</taxon>
        <taxon>Alistipes</taxon>
    </lineage>
</organism>
<dbReference type="OrthoDB" id="7294637at2"/>
<dbReference type="PANTHER" id="PTHR38792:SF3">
    <property type="entry name" value="BNR_ASP-BOX REPEAT DOMAIN PROTEIN (AFU_ORTHOLOGUE AFUA_7G06430)-RELATED"/>
    <property type="match status" value="1"/>
</dbReference>
<feature type="domain" description="Sialidase" evidence="1">
    <location>
        <begin position="93"/>
        <end position="252"/>
    </location>
</feature>
<dbReference type="PANTHER" id="PTHR38792">
    <property type="entry name" value="BNR/ASP-BOX REPEAT DOMAIN PROTEIN (AFU_ORTHOLOGUE AFUA_7G06430)-RELATED"/>
    <property type="match status" value="1"/>
</dbReference>
<keyword evidence="3" id="KW-1185">Reference proteome</keyword>
<dbReference type="Proteomes" id="UP000183253">
    <property type="component" value="Unassembled WGS sequence"/>
</dbReference>
<evidence type="ECO:0000313" key="2">
    <source>
        <dbReference type="EMBL" id="SEA75663.1"/>
    </source>
</evidence>
<dbReference type="AlphaFoldDB" id="A0A1H4DSB0"/>